<dbReference type="SMART" id="SM00343">
    <property type="entry name" value="ZnF_C2HC"/>
    <property type="match status" value="2"/>
</dbReference>
<evidence type="ECO:0000256" key="20">
    <source>
        <dbReference type="ARBA" id="ARBA00023187"/>
    </source>
</evidence>
<dbReference type="InterPro" id="IPR036875">
    <property type="entry name" value="Znf_CCHC_sf"/>
</dbReference>
<dbReference type="Proteomes" id="UP000245609">
    <property type="component" value="Unassembled WGS sequence"/>
</dbReference>
<keyword evidence="25" id="KW-0694">RNA-binding</keyword>
<dbReference type="GO" id="GO:0005634">
    <property type="term" value="C:nucleus"/>
    <property type="evidence" value="ECO:0007669"/>
    <property type="project" value="UniProtKB-SubCell"/>
</dbReference>
<dbReference type="Gene3D" id="3.30.56.10">
    <property type="match status" value="2"/>
</dbReference>
<evidence type="ECO:0000256" key="6">
    <source>
        <dbReference type="ARBA" id="ARBA00011209"/>
    </source>
</evidence>
<dbReference type="Gene3D" id="3.30.1370.10">
    <property type="entry name" value="K Homology domain, type 1"/>
    <property type="match status" value="1"/>
</dbReference>
<dbReference type="AlphaFoldDB" id="A0A2T9ZK81"/>
<dbReference type="FunFam" id="3.50.40.10:FF:000002">
    <property type="entry name" value="phenylalanine--tRNA ligase beta subunit"/>
    <property type="match status" value="1"/>
</dbReference>
<dbReference type="Gene3D" id="6.10.140.1790">
    <property type="match status" value="1"/>
</dbReference>
<feature type="domain" description="CCHC-type" evidence="27">
    <location>
        <begin position="216"/>
        <end position="231"/>
    </location>
</feature>
<evidence type="ECO:0000256" key="2">
    <source>
        <dbReference type="ARBA" id="ARBA00004123"/>
    </source>
</evidence>
<dbReference type="Gene3D" id="4.10.60.10">
    <property type="entry name" value="Zinc finger, CCHC-type"/>
    <property type="match status" value="1"/>
</dbReference>
<keyword evidence="10" id="KW-0436">Ligase</keyword>
<keyword evidence="19" id="KW-0030">Aminoacyl-tRNA synthetase</keyword>
<dbReference type="InterPro" id="IPR047086">
    <property type="entry name" value="SF1-HH_sf"/>
</dbReference>
<dbReference type="PANTHER" id="PTHR10947">
    <property type="entry name" value="PHENYLALANYL-TRNA SYNTHETASE BETA CHAIN AND LEUCINE-RICH REPEAT-CONTAINING PROTEIN 47"/>
    <property type="match status" value="1"/>
</dbReference>
<dbReference type="GO" id="GO:0008380">
    <property type="term" value="P:RNA splicing"/>
    <property type="evidence" value="ECO:0007669"/>
    <property type="project" value="UniProtKB-KW"/>
</dbReference>
<dbReference type="Pfam" id="PF18262">
    <property type="entry name" value="PhetRS_B1"/>
    <property type="match status" value="1"/>
</dbReference>
<dbReference type="InterPro" id="IPR036612">
    <property type="entry name" value="KH_dom_type_1_sf"/>
</dbReference>
<dbReference type="SUPFAM" id="SSF55681">
    <property type="entry name" value="Class II aaRS and biotin synthetases"/>
    <property type="match status" value="1"/>
</dbReference>
<dbReference type="GO" id="GO:0008270">
    <property type="term" value="F:zinc ion binding"/>
    <property type="evidence" value="ECO:0007669"/>
    <property type="project" value="UniProtKB-KW"/>
</dbReference>
<dbReference type="SUPFAM" id="SSF57756">
    <property type="entry name" value="Retrovirus zinc finger-like domains"/>
    <property type="match status" value="1"/>
</dbReference>
<keyword evidence="18" id="KW-0648">Protein biosynthesis</keyword>
<keyword evidence="21" id="KW-0539">Nucleus</keyword>
<dbReference type="InterPro" id="IPR004087">
    <property type="entry name" value="KH_dom"/>
</dbReference>
<dbReference type="Gene3D" id="3.50.40.10">
    <property type="entry name" value="Phenylalanyl-trna Synthetase, Chain B, domain 3"/>
    <property type="match status" value="1"/>
</dbReference>
<keyword evidence="15" id="KW-0862">Zinc</keyword>
<keyword evidence="12" id="KW-0479">Metal-binding</keyword>
<dbReference type="Pfam" id="PF03483">
    <property type="entry name" value="B3_4"/>
    <property type="match status" value="1"/>
</dbReference>
<keyword evidence="13" id="KW-0547">Nucleotide-binding</keyword>
<name>A0A2T9ZK81_9FUNG</name>
<evidence type="ECO:0000256" key="12">
    <source>
        <dbReference type="ARBA" id="ARBA00022723"/>
    </source>
</evidence>
<dbReference type="STRING" id="133381.A0A2T9ZK81"/>
<organism evidence="29 30">
    <name type="scientific">Smittium megazygosporum</name>
    <dbReference type="NCBI Taxonomy" id="133381"/>
    <lineage>
        <taxon>Eukaryota</taxon>
        <taxon>Fungi</taxon>
        <taxon>Fungi incertae sedis</taxon>
        <taxon>Zoopagomycota</taxon>
        <taxon>Kickxellomycotina</taxon>
        <taxon>Harpellomycetes</taxon>
        <taxon>Harpellales</taxon>
        <taxon>Legeriomycetaceae</taxon>
        <taxon>Smittium</taxon>
    </lineage>
</organism>
<dbReference type="EMBL" id="MBFS01000054">
    <property type="protein sequence ID" value="PVV04981.1"/>
    <property type="molecule type" value="Genomic_DNA"/>
</dbReference>
<dbReference type="InterPro" id="IPR040659">
    <property type="entry name" value="PhetRS_B1"/>
</dbReference>
<feature type="domain" description="B5" evidence="28">
    <location>
        <begin position="804"/>
        <end position="899"/>
    </location>
</feature>
<dbReference type="PROSITE" id="PS50158">
    <property type="entry name" value="ZF_CCHC"/>
    <property type="match status" value="2"/>
</dbReference>
<evidence type="ECO:0000256" key="26">
    <source>
        <dbReference type="SAM" id="MobiDB-lite"/>
    </source>
</evidence>
<dbReference type="SUPFAM" id="SSF56037">
    <property type="entry name" value="PheT/TilS domain"/>
    <property type="match status" value="1"/>
</dbReference>
<reference evidence="29 30" key="1">
    <citation type="journal article" date="2018" name="MBio">
        <title>Comparative Genomics Reveals the Core Gene Toolbox for the Fungus-Insect Symbiosis.</title>
        <authorList>
            <person name="Wang Y."/>
            <person name="Stata M."/>
            <person name="Wang W."/>
            <person name="Stajich J.E."/>
            <person name="White M.M."/>
            <person name="Moncalvo J.M."/>
        </authorList>
    </citation>
    <scope>NUCLEOTIDE SEQUENCE [LARGE SCALE GENOMIC DNA]</scope>
    <source>
        <strain evidence="29 30">SC-DP-2</strain>
    </source>
</reference>
<dbReference type="Pfam" id="PF17759">
    <property type="entry name" value="tRNA_synthFbeta"/>
    <property type="match status" value="1"/>
</dbReference>
<evidence type="ECO:0000259" key="27">
    <source>
        <dbReference type="PROSITE" id="PS50158"/>
    </source>
</evidence>
<keyword evidence="30" id="KW-1185">Reference proteome</keyword>
<dbReference type="OrthoDB" id="1698572at2759"/>
<evidence type="ECO:0000256" key="14">
    <source>
        <dbReference type="ARBA" id="ARBA00022771"/>
    </source>
</evidence>
<keyword evidence="9" id="KW-0963">Cytoplasm</keyword>
<dbReference type="InterPro" id="IPR009061">
    <property type="entry name" value="DNA-bd_dom_put_sf"/>
</dbReference>
<dbReference type="GO" id="GO:0000287">
    <property type="term" value="F:magnesium ion binding"/>
    <property type="evidence" value="ECO:0007669"/>
    <property type="project" value="InterPro"/>
</dbReference>
<evidence type="ECO:0000259" key="28">
    <source>
        <dbReference type="PROSITE" id="PS51483"/>
    </source>
</evidence>
<sequence>MTKEQLDSYSEILRIEEISRKIRLNNVIPEGKSRSPSPEPIYNTEGKRVNTREYRYRKKLEEERAQLIERQLAKNPDYVPPADYKKTTKFSDKFFLPTEDPTMNFIGLLIGPRGNTLKRIEAETSCKISIRGKGSFKDGKTREENPLPGADEELHAYVVSDSVENVNKGIKTIKDIVFKAMASPDAHNQLKRLQLRELAALNGTLREEDEAGLQTCSNCGLPGHKRWECPEQKNVTATIVCQICGGYGHLSKDCTQLYNPESLSKARERDHQLSQEYQSLMVELGEPLKQDSNTLNYTIPPIPSTTTAATAATPLSAKSYNSATNTQGNTPPLMIGYESSSSSSLTSSIPSVLPAPPASSGVPSAYTPLPPPPISAQPSLSLMNPQQNIPSNLPEKCLKIMKTLGLKTPPPWYLPPNPPPTHPIPQSIPPYPNNTYNAYPPPPNLNNINTANPPMVYDNSNYRVHPSQPLQLHQGYPPYPPNPHIPRPPFGTNPYPNQPFVPASNQEYCPPFGNYNGNSFGHYSEEFEDLCFTFGIELEEDTSDLLESDLEKLSLDSNATPERAQLKIDIPANRYDLLCFEGISRALAVFLGKEKPAQYTLTQPEKIEKLLVEPSVDVIRPVVVAAILRNVSFDERRYKSFIDLQDKLHANIGRKRSLVSIGTHDLDTVNGPFHYSARTPSSIKFVPLNKDTEYTAEELMQLYESDLHLRRFLHIIRDSPVYPLITDKDDIVLSLPPIINGNHSRISLDTKNVFIEITGTDYTKVHIVLNIMVTMFSMYCDKPFTVEPVEIVKPDGTTEITPNLESKVFETDSDYICKLVGTPIPTNQIIEYLKLMSLEGILGKHKDAPPPEAATNYGAEEIVADLISVVVPPTRADILHQVDIIEDIAIAYGYNKIPRAMAEVPTVAKPTASNKLTSLLRSEVAFAGWTEVLTLSLCSHDESFKFLQRKDNGDEAVVLANPKTFEYQVCRSMLLPGILKTVRENKSHPLPFKLFEISDVVLKYPSDPIRKTRNERRLCALYSSTSAQFEVTSGLLDRVMRSLGIPMVPSAEEKRAGAQGYWLEKAEDLGMYLPGRGARIMIQIPSTSEYFGLGIVKADNNSPYTKLPVGSIGVLHPNVLFNFSLDYPCSVFEINIEPFV</sequence>
<dbReference type="InterPro" id="IPR045864">
    <property type="entry name" value="aa-tRNA-synth_II/BPL/LPL"/>
</dbReference>
<dbReference type="GO" id="GO:0004826">
    <property type="term" value="F:phenylalanine-tRNA ligase activity"/>
    <property type="evidence" value="ECO:0007669"/>
    <property type="project" value="UniProtKB-EC"/>
</dbReference>
<dbReference type="InterPro" id="IPR041616">
    <property type="entry name" value="PheRS_beta_core"/>
</dbReference>
<dbReference type="Pfam" id="PF16275">
    <property type="entry name" value="SF1-HH"/>
    <property type="match status" value="1"/>
</dbReference>
<proteinExistence type="inferred from homology"/>
<evidence type="ECO:0000256" key="19">
    <source>
        <dbReference type="ARBA" id="ARBA00023146"/>
    </source>
</evidence>
<dbReference type="CDD" id="cd00769">
    <property type="entry name" value="PheRS_beta_core"/>
    <property type="match status" value="1"/>
</dbReference>
<evidence type="ECO:0000256" key="23">
    <source>
        <dbReference type="ARBA" id="ARBA00049255"/>
    </source>
</evidence>
<evidence type="ECO:0000256" key="15">
    <source>
        <dbReference type="ARBA" id="ARBA00022833"/>
    </source>
</evidence>
<dbReference type="InterPro" id="IPR005146">
    <property type="entry name" value="B3/B4_tRNA-bd"/>
</dbReference>
<dbReference type="Pfam" id="PF22675">
    <property type="entry name" value="KH-I_KHDC4-BBP"/>
    <property type="match status" value="1"/>
</dbReference>
<dbReference type="GO" id="GO:0003723">
    <property type="term" value="F:RNA binding"/>
    <property type="evidence" value="ECO:0007669"/>
    <property type="project" value="UniProtKB-UniRule"/>
</dbReference>
<dbReference type="Pfam" id="PF00098">
    <property type="entry name" value="zf-CCHC"/>
    <property type="match status" value="1"/>
</dbReference>
<dbReference type="GO" id="GO:0006397">
    <property type="term" value="P:mRNA processing"/>
    <property type="evidence" value="ECO:0007669"/>
    <property type="project" value="UniProtKB-KW"/>
</dbReference>
<evidence type="ECO:0000256" key="3">
    <source>
        <dbReference type="ARBA" id="ARBA00004496"/>
    </source>
</evidence>
<evidence type="ECO:0000313" key="29">
    <source>
        <dbReference type="EMBL" id="PVV04981.1"/>
    </source>
</evidence>
<evidence type="ECO:0000256" key="25">
    <source>
        <dbReference type="PROSITE-ProRule" id="PRU00117"/>
    </source>
</evidence>
<dbReference type="PROSITE" id="PS50084">
    <property type="entry name" value="KH_TYPE_1"/>
    <property type="match status" value="1"/>
</dbReference>
<keyword evidence="17" id="KW-0460">Magnesium</keyword>
<evidence type="ECO:0000256" key="4">
    <source>
        <dbReference type="ARBA" id="ARBA00007438"/>
    </source>
</evidence>
<feature type="domain" description="CCHC-type" evidence="27">
    <location>
        <begin position="241"/>
        <end position="256"/>
    </location>
</feature>
<feature type="compositionally biased region" description="Polar residues" evidence="26">
    <location>
        <begin position="321"/>
        <end position="330"/>
    </location>
</feature>
<dbReference type="InterPro" id="IPR032570">
    <property type="entry name" value="SF1-HH"/>
</dbReference>
<comment type="caution">
    <text evidence="29">The sequence shown here is derived from an EMBL/GenBank/DDBJ whole genome shotgun (WGS) entry which is preliminary data.</text>
</comment>
<dbReference type="InterPro" id="IPR055256">
    <property type="entry name" value="KH_1_KHDC4/BBP-like"/>
</dbReference>
<dbReference type="Gene3D" id="3.30.930.10">
    <property type="entry name" value="Bira Bifunctional Protein, Domain 2"/>
    <property type="match status" value="1"/>
</dbReference>
<evidence type="ECO:0000313" key="30">
    <source>
        <dbReference type="Proteomes" id="UP000245609"/>
    </source>
</evidence>
<feature type="region of interest" description="Disordered" evidence="26">
    <location>
        <begin position="26"/>
        <end position="47"/>
    </location>
</feature>
<dbReference type="GO" id="GO:0009328">
    <property type="term" value="C:phenylalanine-tRNA ligase complex"/>
    <property type="evidence" value="ECO:0007669"/>
    <property type="project" value="TreeGrafter"/>
</dbReference>
<evidence type="ECO:0000256" key="8">
    <source>
        <dbReference type="ARBA" id="ARBA00017984"/>
    </source>
</evidence>
<dbReference type="InterPro" id="IPR005147">
    <property type="entry name" value="tRNA_synthase_B5-dom"/>
</dbReference>
<protein>
    <recommendedName>
        <fullName evidence="8">Branchpoint-bridging protein</fullName>
        <ecNumber evidence="7">6.1.1.20</ecNumber>
    </recommendedName>
    <alternativeName>
        <fullName evidence="22">Phenylalanyl-tRNA synthetase beta subunit</fullName>
    </alternativeName>
</protein>
<keyword evidence="14 24" id="KW-0863">Zinc-finger</keyword>
<evidence type="ECO:0000256" key="7">
    <source>
        <dbReference type="ARBA" id="ARBA00012814"/>
    </source>
</evidence>
<feature type="compositionally biased region" description="Low complexity" evidence="26">
    <location>
        <begin position="339"/>
        <end position="365"/>
    </location>
</feature>
<keyword evidence="11" id="KW-0507">mRNA processing</keyword>
<dbReference type="PANTHER" id="PTHR10947:SF0">
    <property type="entry name" value="PHENYLALANINE--TRNA LIGASE BETA SUBUNIT"/>
    <property type="match status" value="1"/>
</dbReference>
<dbReference type="NCBIfam" id="TIGR00471">
    <property type="entry name" value="pheT_arch"/>
    <property type="match status" value="1"/>
</dbReference>
<evidence type="ECO:0000256" key="5">
    <source>
        <dbReference type="ARBA" id="ARBA00010382"/>
    </source>
</evidence>
<comment type="catalytic activity">
    <reaction evidence="23">
        <text>tRNA(Phe) + L-phenylalanine + ATP = L-phenylalanyl-tRNA(Phe) + AMP + diphosphate + H(+)</text>
        <dbReference type="Rhea" id="RHEA:19413"/>
        <dbReference type="Rhea" id="RHEA-COMP:9668"/>
        <dbReference type="Rhea" id="RHEA-COMP:9699"/>
        <dbReference type="ChEBI" id="CHEBI:15378"/>
        <dbReference type="ChEBI" id="CHEBI:30616"/>
        <dbReference type="ChEBI" id="CHEBI:33019"/>
        <dbReference type="ChEBI" id="CHEBI:58095"/>
        <dbReference type="ChEBI" id="CHEBI:78442"/>
        <dbReference type="ChEBI" id="CHEBI:78531"/>
        <dbReference type="ChEBI" id="CHEBI:456215"/>
        <dbReference type="EC" id="6.1.1.20"/>
    </reaction>
</comment>
<comment type="subunit">
    <text evidence="6">Tetramer of two alpha and two beta subunits.</text>
</comment>
<comment type="subcellular location">
    <subcellularLocation>
        <location evidence="3">Cytoplasm</location>
    </subcellularLocation>
    <subcellularLocation>
        <location evidence="2">Nucleus</location>
    </subcellularLocation>
</comment>
<evidence type="ECO:0000256" key="18">
    <source>
        <dbReference type="ARBA" id="ARBA00022917"/>
    </source>
</evidence>
<accession>A0A2T9ZK81</accession>
<evidence type="ECO:0000256" key="21">
    <source>
        <dbReference type="ARBA" id="ARBA00023242"/>
    </source>
</evidence>
<keyword evidence="16" id="KW-0067">ATP-binding</keyword>
<feature type="region of interest" description="Disordered" evidence="26">
    <location>
        <begin position="321"/>
        <end position="378"/>
    </location>
</feature>
<evidence type="ECO:0000256" key="13">
    <source>
        <dbReference type="ARBA" id="ARBA00022741"/>
    </source>
</evidence>
<dbReference type="SMART" id="SM00322">
    <property type="entry name" value="KH"/>
    <property type="match status" value="1"/>
</dbReference>
<evidence type="ECO:0000256" key="16">
    <source>
        <dbReference type="ARBA" id="ARBA00022840"/>
    </source>
</evidence>
<dbReference type="InterPro" id="IPR045060">
    <property type="entry name" value="Phe-tRNA-ligase_IIc_bsu"/>
</dbReference>
<dbReference type="PROSITE" id="PS51483">
    <property type="entry name" value="B5"/>
    <property type="match status" value="1"/>
</dbReference>
<evidence type="ECO:0000256" key="1">
    <source>
        <dbReference type="ARBA" id="ARBA00001946"/>
    </source>
</evidence>
<evidence type="ECO:0000256" key="24">
    <source>
        <dbReference type="PROSITE-ProRule" id="PRU00047"/>
    </source>
</evidence>
<dbReference type="InterPro" id="IPR001878">
    <property type="entry name" value="Znf_CCHC"/>
</dbReference>
<evidence type="ECO:0000256" key="9">
    <source>
        <dbReference type="ARBA" id="ARBA00022490"/>
    </source>
</evidence>
<evidence type="ECO:0000256" key="10">
    <source>
        <dbReference type="ARBA" id="ARBA00022598"/>
    </source>
</evidence>
<dbReference type="SUPFAM" id="SSF54791">
    <property type="entry name" value="Eukaryotic type KH-domain (KH-domain type I)"/>
    <property type="match status" value="1"/>
</dbReference>
<dbReference type="SMART" id="SM00874">
    <property type="entry name" value="B5"/>
    <property type="match status" value="1"/>
</dbReference>
<keyword evidence="20" id="KW-0508">mRNA splicing</keyword>
<comment type="cofactor">
    <cofactor evidence="1">
        <name>Mg(2+)</name>
        <dbReference type="ChEBI" id="CHEBI:18420"/>
    </cofactor>
</comment>
<dbReference type="InterPro" id="IPR020825">
    <property type="entry name" value="Phe-tRNA_synthase-like_B3/B4"/>
</dbReference>
<dbReference type="InterPro" id="IPR004531">
    <property type="entry name" value="Phe-tRNA-synth_IIc_bsu_arc_euk"/>
</dbReference>
<dbReference type="SMART" id="SM00873">
    <property type="entry name" value="B3_4"/>
    <property type="match status" value="1"/>
</dbReference>
<gene>
    <name evidence="29" type="ORF">BB560_000505</name>
</gene>
<comment type="similarity">
    <text evidence="4">Belongs to the phenylalanyl-tRNA synthetase beta subunit family. Type 2 subfamily.</text>
</comment>
<dbReference type="EC" id="6.1.1.20" evidence="7"/>
<evidence type="ECO:0000256" key="11">
    <source>
        <dbReference type="ARBA" id="ARBA00022664"/>
    </source>
</evidence>
<dbReference type="Pfam" id="PF03484">
    <property type="entry name" value="B5"/>
    <property type="match status" value="1"/>
</dbReference>
<dbReference type="GO" id="GO:0005524">
    <property type="term" value="F:ATP binding"/>
    <property type="evidence" value="ECO:0007669"/>
    <property type="project" value="UniProtKB-KW"/>
</dbReference>
<evidence type="ECO:0000256" key="22">
    <source>
        <dbReference type="ARBA" id="ARBA00033189"/>
    </source>
</evidence>
<comment type="similarity">
    <text evidence="5">Belongs to the BBP/SF1 family.</text>
</comment>
<dbReference type="GO" id="GO:0006432">
    <property type="term" value="P:phenylalanyl-tRNA aminoacylation"/>
    <property type="evidence" value="ECO:0007669"/>
    <property type="project" value="InterPro"/>
</dbReference>
<dbReference type="SUPFAM" id="SSF46955">
    <property type="entry name" value="Putative DNA-binding domain"/>
    <property type="match status" value="1"/>
</dbReference>
<evidence type="ECO:0000256" key="17">
    <source>
        <dbReference type="ARBA" id="ARBA00022842"/>
    </source>
</evidence>